<keyword evidence="6 8" id="KW-0408">Iron</keyword>
<evidence type="ECO:0000256" key="2">
    <source>
        <dbReference type="ARBA" id="ARBA00010617"/>
    </source>
</evidence>
<gene>
    <name evidence="9" type="ORF">ACFQE5_05950</name>
</gene>
<dbReference type="PRINTS" id="PR00385">
    <property type="entry name" value="P450"/>
</dbReference>
<keyword evidence="4 8" id="KW-0479">Metal-binding</keyword>
<comment type="caution">
    <text evidence="9">The sequence shown here is derived from an EMBL/GenBank/DDBJ whole genome shotgun (WGS) entry which is preliminary data.</text>
</comment>
<dbReference type="Pfam" id="PF00067">
    <property type="entry name" value="p450"/>
    <property type="match status" value="1"/>
</dbReference>
<dbReference type="RefSeq" id="WP_379583654.1">
    <property type="nucleotide sequence ID" value="NZ_JBHSQW010000011.1"/>
</dbReference>
<organism evidence="9 10">
    <name type="scientific">Pseudonocardia hispaniensis</name>
    <dbReference type="NCBI Taxonomy" id="904933"/>
    <lineage>
        <taxon>Bacteria</taxon>
        <taxon>Bacillati</taxon>
        <taxon>Actinomycetota</taxon>
        <taxon>Actinomycetes</taxon>
        <taxon>Pseudonocardiales</taxon>
        <taxon>Pseudonocardiaceae</taxon>
        <taxon>Pseudonocardia</taxon>
    </lineage>
</organism>
<evidence type="ECO:0000256" key="7">
    <source>
        <dbReference type="ARBA" id="ARBA00023033"/>
    </source>
</evidence>
<dbReference type="InterPro" id="IPR017972">
    <property type="entry name" value="Cyt_P450_CS"/>
</dbReference>
<dbReference type="SUPFAM" id="SSF48264">
    <property type="entry name" value="Cytochrome P450"/>
    <property type="match status" value="1"/>
</dbReference>
<evidence type="ECO:0000256" key="6">
    <source>
        <dbReference type="ARBA" id="ARBA00023004"/>
    </source>
</evidence>
<evidence type="ECO:0000256" key="1">
    <source>
        <dbReference type="ARBA" id="ARBA00001971"/>
    </source>
</evidence>
<sequence length="379" mass="40970">MNETVRRTTTPAGDPAWYVSNYDTVRSLLADRRLGRTHADPANASHYSKSVIFGRPEPASPTEVADHARMRRLLSPWFSARRLAALRPRVQQLVDGLLDELAAGIRPVDFHEVVSFPLPALVICELLGVPYTDREDFRRWSDEAADMEDQERSLRGLGALWQYVSGLVAVKLDDPGDDVLSALVAAHRADPDAFGLDDVAQLGAGLLFAGHETTVAAIDTGVVLLATHPQQRDALRRNPDLGEAAVEEILRAALPDPVPVRASGTTGLARWTNADVEIGGTTIPAGELVLLGLQEANDSPRLVGDSGGFDVTRHPNPHLTFGHGPHFCIGAPLARLELRVLFAALLDRFPTLRLAVPPADLQPRNESLTGGLAALPVTW</sequence>
<keyword evidence="5 8" id="KW-0560">Oxidoreductase</keyword>
<dbReference type="PROSITE" id="PS00086">
    <property type="entry name" value="CYTOCHROME_P450"/>
    <property type="match status" value="1"/>
</dbReference>
<dbReference type="EMBL" id="JBHSQW010000011">
    <property type="protein sequence ID" value="MFC5993755.1"/>
    <property type="molecule type" value="Genomic_DNA"/>
</dbReference>
<name>A0ABW1IZL6_9PSEU</name>
<evidence type="ECO:0000313" key="9">
    <source>
        <dbReference type="EMBL" id="MFC5993755.1"/>
    </source>
</evidence>
<evidence type="ECO:0000256" key="8">
    <source>
        <dbReference type="RuleBase" id="RU000461"/>
    </source>
</evidence>
<dbReference type="PANTHER" id="PTHR46696">
    <property type="entry name" value="P450, PUTATIVE (EUROFUNG)-RELATED"/>
    <property type="match status" value="1"/>
</dbReference>
<dbReference type="PRINTS" id="PR00359">
    <property type="entry name" value="BP450"/>
</dbReference>
<evidence type="ECO:0000256" key="3">
    <source>
        <dbReference type="ARBA" id="ARBA00022617"/>
    </source>
</evidence>
<reference evidence="10" key="1">
    <citation type="journal article" date="2019" name="Int. J. Syst. Evol. Microbiol.">
        <title>The Global Catalogue of Microorganisms (GCM) 10K type strain sequencing project: providing services to taxonomists for standard genome sequencing and annotation.</title>
        <authorList>
            <consortium name="The Broad Institute Genomics Platform"/>
            <consortium name="The Broad Institute Genome Sequencing Center for Infectious Disease"/>
            <person name="Wu L."/>
            <person name="Ma J."/>
        </authorList>
    </citation>
    <scope>NUCLEOTIDE SEQUENCE [LARGE SCALE GENOMIC DNA]</scope>
    <source>
        <strain evidence="10">CCM 8391</strain>
    </source>
</reference>
<keyword evidence="10" id="KW-1185">Reference proteome</keyword>
<dbReference type="InterPro" id="IPR002397">
    <property type="entry name" value="Cyt_P450_B"/>
</dbReference>
<dbReference type="InterPro" id="IPR036396">
    <property type="entry name" value="Cyt_P450_sf"/>
</dbReference>
<comment type="cofactor">
    <cofactor evidence="1">
        <name>heme</name>
        <dbReference type="ChEBI" id="CHEBI:30413"/>
    </cofactor>
</comment>
<keyword evidence="7 8" id="KW-0503">Monooxygenase</keyword>
<evidence type="ECO:0000256" key="5">
    <source>
        <dbReference type="ARBA" id="ARBA00023002"/>
    </source>
</evidence>
<comment type="similarity">
    <text evidence="2 8">Belongs to the cytochrome P450 family.</text>
</comment>
<accession>A0ABW1IZL6</accession>
<dbReference type="Gene3D" id="1.10.630.10">
    <property type="entry name" value="Cytochrome P450"/>
    <property type="match status" value="1"/>
</dbReference>
<evidence type="ECO:0000313" key="10">
    <source>
        <dbReference type="Proteomes" id="UP001596302"/>
    </source>
</evidence>
<dbReference type="PANTHER" id="PTHR46696:SF5">
    <property type="entry name" value="CYTOCHROME P450 BJ-1"/>
    <property type="match status" value="1"/>
</dbReference>
<dbReference type="CDD" id="cd11031">
    <property type="entry name" value="Cyp158A-like"/>
    <property type="match status" value="1"/>
</dbReference>
<keyword evidence="3 8" id="KW-0349">Heme</keyword>
<evidence type="ECO:0000256" key="4">
    <source>
        <dbReference type="ARBA" id="ARBA00022723"/>
    </source>
</evidence>
<dbReference type="Proteomes" id="UP001596302">
    <property type="component" value="Unassembled WGS sequence"/>
</dbReference>
<proteinExistence type="inferred from homology"/>
<protein>
    <submittedName>
        <fullName evidence="9">Cytochrome P450</fullName>
    </submittedName>
</protein>
<dbReference type="InterPro" id="IPR001128">
    <property type="entry name" value="Cyt_P450"/>
</dbReference>